<gene>
    <name evidence="3" type="ORF">NDU88_008204</name>
</gene>
<dbReference type="PROSITE" id="PS50994">
    <property type="entry name" value="INTEGRASE"/>
    <property type="match status" value="1"/>
</dbReference>
<dbReference type="InterPro" id="IPR041577">
    <property type="entry name" value="RT_RNaseH_2"/>
</dbReference>
<proteinExistence type="predicted"/>
<protein>
    <recommendedName>
        <fullName evidence="1">Gypsy retrotransposon integrase-like protein 1</fullName>
    </recommendedName>
</protein>
<dbReference type="AlphaFoldDB" id="A0AAV7PPP8"/>
<dbReference type="Gene3D" id="3.30.70.270">
    <property type="match status" value="1"/>
</dbReference>
<accession>A0AAV7PPP8</accession>
<sequence length="271" mass="30563">MATYYGMFIPNLATLAEPLRQLTKANSPWESGFEVDKAFQAVKSSLLDSVVMTYFHPHKKTEVMVDYSPIGLGAVLLQDRATSSGRQWPMPTWPSRQRMPGMRKLSWKRWPYDGPGQRLVIPCSLHLRVVELAYQGHQGTAKTKACLREKVWFPRMNAMVDDLIPTGDPCAITARDTVLAPVMTKPPSTRPWPRVSLDFGSFPDGWLTAVMTDLCARFLMVELVTSTAFEHVHPVLEKVFALLGLLEDITMDNGPLFHGQEFQVSFAISHW</sequence>
<comment type="caution">
    <text evidence="3">The sequence shown here is derived from an EMBL/GenBank/DDBJ whole genome shotgun (WGS) entry which is preliminary data.</text>
</comment>
<organism evidence="3 4">
    <name type="scientific">Pleurodeles waltl</name>
    <name type="common">Iberian ribbed newt</name>
    <dbReference type="NCBI Taxonomy" id="8319"/>
    <lineage>
        <taxon>Eukaryota</taxon>
        <taxon>Metazoa</taxon>
        <taxon>Chordata</taxon>
        <taxon>Craniata</taxon>
        <taxon>Vertebrata</taxon>
        <taxon>Euteleostomi</taxon>
        <taxon>Amphibia</taxon>
        <taxon>Batrachia</taxon>
        <taxon>Caudata</taxon>
        <taxon>Salamandroidea</taxon>
        <taxon>Salamandridae</taxon>
        <taxon>Pleurodelinae</taxon>
        <taxon>Pleurodeles</taxon>
    </lineage>
</organism>
<dbReference type="InterPro" id="IPR043502">
    <property type="entry name" value="DNA/RNA_pol_sf"/>
</dbReference>
<dbReference type="InterPro" id="IPR036397">
    <property type="entry name" value="RNaseH_sf"/>
</dbReference>
<dbReference type="PANTHER" id="PTHR37984:SF15">
    <property type="entry name" value="INTEGRASE CATALYTIC DOMAIN-CONTAINING PROTEIN"/>
    <property type="match status" value="1"/>
</dbReference>
<evidence type="ECO:0000256" key="1">
    <source>
        <dbReference type="ARBA" id="ARBA00039658"/>
    </source>
</evidence>
<dbReference type="GO" id="GO:0015074">
    <property type="term" value="P:DNA integration"/>
    <property type="evidence" value="ECO:0007669"/>
    <property type="project" value="InterPro"/>
</dbReference>
<dbReference type="Pfam" id="PF17919">
    <property type="entry name" value="RT_RNaseH_2"/>
    <property type="match status" value="1"/>
</dbReference>
<reference evidence="3" key="1">
    <citation type="journal article" date="2022" name="bioRxiv">
        <title>Sequencing and chromosome-scale assembly of the giantPleurodeles waltlgenome.</title>
        <authorList>
            <person name="Brown T."/>
            <person name="Elewa A."/>
            <person name="Iarovenko S."/>
            <person name="Subramanian E."/>
            <person name="Araus A.J."/>
            <person name="Petzold A."/>
            <person name="Susuki M."/>
            <person name="Suzuki K.-i.T."/>
            <person name="Hayashi T."/>
            <person name="Toyoda A."/>
            <person name="Oliveira C."/>
            <person name="Osipova E."/>
            <person name="Leigh N.D."/>
            <person name="Simon A."/>
            <person name="Yun M.H."/>
        </authorList>
    </citation>
    <scope>NUCLEOTIDE SEQUENCE</scope>
    <source>
        <strain evidence="3">20211129_DDA</strain>
        <tissue evidence="3">Liver</tissue>
    </source>
</reference>
<dbReference type="InterPro" id="IPR012337">
    <property type="entry name" value="RNaseH-like_sf"/>
</dbReference>
<dbReference type="InterPro" id="IPR001584">
    <property type="entry name" value="Integrase_cat-core"/>
</dbReference>
<feature type="domain" description="Integrase catalytic" evidence="2">
    <location>
        <begin position="187"/>
        <end position="271"/>
    </location>
</feature>
<evidence type="ECO:0000313" key="3">
    <source>
        <dbReference type="EMBL" id="KAJ1129839.1"/>
    </source>
</evidence>
<name>A0AAV7PPP8_PLEWA</name>
<dbReference type="InterPro" id="IPR041588">
    <property type="entry name" value="Integrase_H2C2"/>
</dbReference>
<dbReference type="Proteomes" id="UP001066276">
    <property type="component" value="Chromosome 7"/>
</dbReference>
<dbReference type="Pfam" id="PF17921">
    <property type="entry name" value="Integrase_H2C2"/>
    <property type="match status" value="1"/>
</dbReference>
<dbReference type="PANTHER" id="PTHR37984">
    <property type="entry name" value="PROTEIN CBG26694"/>
    <property type="match status" value="1"/>
</dbReference>
<keyword evidence="4" id="KW-1185">Reference proteome</keyword>
<dbReference type="Gene3D" id="1.10.340.70">
    <property type="match status" value="1"/>
</dbReference>
<dbReference type="InterPro" id="IPR050951">
    <property type="entry name" value="Retrovirus_Pol_polyprotein"/>
</dbReference>
<dbReference type="InterPro" id="IPR043128">
    <property type="entry name" value="Rev_trsase/Diguanyl_cyclase"/>
</dbReference>
<dbReference type="SUPFAM" id="SSF56672">
    <property type="entry name" value="DNA/RNA polymerases"/>
    <property type="match status" value="1"/>
</dbReference>
<dbReference type="GO" id="GO:0003676">
    <property type="term" value="F:nucleic acid binding"/>
    <property type="evidence" value="ECO:0007669"/>
    <property type="project" value="InterPro"/>
</dbReference>
<dbReference type="Gene3D" id="3.30.420.10">
    <property type="entry name" value="Ribonuclease H-like superfamily/Ribonuclease H"/>
    <property type="match status" value="1"/>
</dbReference>
<dbReference type="SUPFAM" id="SSF53098">
    <property type="entry name" value="Ribonuclease H-like"/>
    <property type="match status" value="1"/>
</dbReference>
<dbReference type="EMBL" id="JANPWB010000011">
    <property type="protein sequence ID" value="KAJ1129839.1"/>
    <property type="molecule type" value="Genomic_DNA"/>
</dbReference>
<evidence type="ECO:0000313" key="4">
    <source>
        <dbReference type="Proteomes" id="UP001066276"/>
    </source>
</evidence>
<evidence type="ECO:0000259" key="2">
    <source>
        <dbReference type="PROSITE" id="PS50994"/>
    </source>
</evidence>